<feature type="region of interest" description="Disordered" evidence="1">
    <location>
        <begin position="1"/>
        <end position="94"/>
    </location>
</feature>
<evidence type="ECO:0000256" key="1">
    <source>
        <dbReference type="SAM" id="MobiDB-lite"/>
    </source>
</evidence>
<feature type="compositionally biased region" description="Basic and acidic residues" evidence="1">
    <location>
        <begin position="15"/>
        <end position="25"/>
    </location>
</feature>
<evidence type="ECO:0000313" key="3">
    <source>
        <dbReference type="EMBL" id="CAE0411098.1"/>
    </source>
</evidence>
<name>A0A7S3L433_9STRA</name>
<dbReference type="AlphaFoldDB" id="A0A7S3L433"/>
<dbReference type="SUPFAM" id="SSF56300">
    <property type="entry name" value="Metallo-dependent phosphatases"/>
    <property type="match status" value="1"/>
</dbReference>
<evidence type="ECO:0008006" key="4">
    <source>
        <dbReference type="Google" id="ProtNLM"/>
    </source>
</evidence>
<keyword evidence="2" id="KW-1133">Transmembrane helix</keyword>
<evidence type="ECO:0000256" key="2">
    <source>
        <dbReference type="SAM" id="Phobius"/>
    </source>
</evidence>
<sequence>MDEDYDELMGPRPGQDMRKVFKDDPSPLPAQEPVKRSSAGPPPTLFHSMPDRWAQHEDDDMNRSNTSSSRRRSDIMSFDEEEDEAALPQTDPRNIRQEALRMLEVADSGAYSVHRTVTGGFMAEPRSMGNNKRVPTALAGLGTFTNPAARSSKPRFPSGSPTSVYRDDPPMEEDYVYSDDRFAVNQVNEEKKESSSWSSRYSVDETLLAMSGGSVSSPAAKSTSSFLDKLDMQSGRSSARNMFGSSPAKEPKIFGSGFNFRQKKVFGKQGVTVSAPGSNSNNLRTVWMDAGANDSPARSWMDDLRDKRNKRRNYMIMAAVLCAFLVTLAALLGARNNSGDLASSASKIGPNGEEALTFFITSDIPFDSNEEKKLAKDLTKLSKQADFLVHLGSIQDPEVTQCAAEQYEKVANILLESPVPVFVVPGEEDWSNCPDQDQAWYNWLDNFLNFESNFDKDYDVMRDSSLRENFAFVDRGVLFIGVHEVNGRIDDVSEVQARNAINVRWIDAMANTYRDEVRAMVIFGNGRPFLQENNNFYMGMANVLYQLNFLPTAYIHANDGDGDESLVYKPYDIEGMDHVVAIQSSPGASNEPLRIHIGWDDTNPFIVG</sequence>
<organism evidence="3">
    <name type="scientific">Amphora coffeiformis</name>
    <dbReference type="NCBI Taxonomy" id="265554"/>
    <lineage>
        <taxon>Eukaryota</taxon>
        <taxon>Sar</taxon>
        <taxon>Stramenopiles</taxon>
        <taxon>Ochrophyta</taxon>
        <taxon>Bacillariophyta</taxon>
        <taxon>Bacillariophyceae</taxon>
        <taxon>Bacillariophycidae</taxon>
        <taxon>Thalassiophysales</taxon>
        <taxon>Catenulaceae</taxon>
        <taxon>Amphora</taxon>
    </lineage>
</organism>
<feature type="region of interest" description="Disordered" evidence="1">
    <location>
        <begin position="144"/>
        <end position="170"/>
    </location>
</feature>
<gene>
    <name evidence="3" type="ORF">ACOF00016_LOCUS8490</name>
</gene>
<keyword evidence="2" id="KW-0472">Membrane</keyword>
<dbReference type="EMBL" id="HBIM01010128">
    <property type="protein sequence ID" value="CAE0411098.1"/>
    <property type="molecule type" value="Transcribed_RNA"/>
</dbReference>
<accession>A0A7S3L433</accession>
<dbReference type="Gene3D" id="3.60.21.10">
    <property type="match status" value="1"/>
</dbReference>
<proteinExistence type="predicted"/>
<feature type="transmembrane region" description="Helical" evidence="2">
    <location>
        <begin position="314"/>
        <end position="334"/>
    </location>
</feature>
<protein>
    <recommendedName>
        <fullName evidence="4">Calcineurin-like phosphoesterase domain-containing protein</fullName>
    </recommendedName>
</protein>
<keyword evidence="2" id="KW-0812">Transmembrane</keyword>
<reference evidence="3" key="1">
    <citation type="submission" date="2021-01" db="EMBL/GenBank/DDBJ databases">
        <authorList>
            <person name="Corre E."/>
            <person name="Pelletier E."/>
            <person name="Niang G."/>
            <person name="Scheremetjew M."/>
            <person name="Finn R."/>
            <person name="Kale V."/>
            <person name="Holt S."/>
            <person name="Cochrane G."/>
            <person name="Meng A."/>
            <person name="Brown T."/>
            <person name="Cohen L."/>
        </authorList>
    </citation>
    <scope>NUCLEOTIDE SEQUENCE</scope>
    <source>
        <strain evidence="3">CCMP127</strain>
    </source>
</reference>
<dbReference type="InterPro" id="IPR029052">
    <property type="entry name" value="Metallo-depent_PP-like"/>
</dbReference>
<dbReference type="CDD" id="cd00838">
    <property type="entry name" value="MPP_superfamily"/>
    <property type="match status" value="1"/>
</dbReference>